<sequence>MTKPSFSPEEFEHPLSRLAKSLNGGLEYPVPTSDRWLRVGLALAPCSVLVLVSIIWSPGAPFLLAFAGAFASIQLVGPYKRWSDFVSDHLQEAREQHRTALQWAVIKLNFHSSPKLWIGLRPVGYSPLGELLARRRFPGLVRRWRRSFIDITGRMVDPSTSMPTPAAYPRWIYDRRERFSYWIFARRGSSVFFRLLRGLVGWVPLLVDRCVSSVADSKVVSKHKQQKAERLLTQVGRELVRATTSRDGDRPVLLLAAQIGLDYRKPSIKDGWVDDDGVKQQLRKHD</sequence>
<dbReference type="Proteomes" id="UP000698222">
    <property type="component" value="Unassembled WGS sequence"/>
</dbReference>
<dbReference type="EMBL" id="JAGIOC010000001">
    <property type="protein sequence ID" value="MBP2408819.1"/>
    <property type="molecule type" value="Genomic_DNA"/>
</dbReference>
<proteinExistence type="predicted"/>
<organism evidence="1 2">
    <name type="scientific">Brachybacterium fresconis</name>
    <dbReference type="NCBI Taxonomy" id="173363"/>
    <lineage>
        <taxon>Bacteria</taxon>
        <taxon>Bacillati</taxon>
        <taxon>Actinomycetota</taxon>
        <taxon>Actinomycetes</taxon>
        <taxon>Micrococcales</taxon>
        <taxon>Dermabacteraceae</taxon>
        <taxon>Brachybacterium</taxon>
    </lineage>
</organism>
<evidence type="ECO:0000313" key="2">
    <source>
        <dbReference type="Proteomes" id="UP000698222"/>
    </source>
</evidence>
<accession>A0ABS4YJ41</accession>
<keyword evidence="2" id="KW-1185">Reference proteome</keyword>
<reference evidence="1 2" key="1">
    <citation type="submission" date="2021-03" db="EMBL/GenBank/DDBJ databases">
        <title>Sequencing the genomes of 1000 actinobacteria strains.</title>
        <authorList>
            <person name="Klenk H.-P."/>
        </authorList>
    </citation>
    <scope>NUCLEOTIDE SEQUENCE [LARGE SCALE GENOMIC DNA]</scope>
    <source>
        <strain evidence="1 2">DSM 14564</strain>
    </source>
</reference>
<protein>
    <submittedName>
        <fullName evidence="1">Uncharacterized protein</fullName>
    </submittedName>
</protein>
<comment type="caution">
    <text evidence="1">The sequence shown here is derived from an EMBL/GenBank/DDBJ whole genome shotgun (WGS) entry which is preliminary data.</text>
</comment>
<gene>
    <name evidence="1" type="ORF">JOF44_001722</name>
</gene>
<evidence type="ECO:0000313" key="1">
    <source>
        <dbReference type="EMBL" id="MBP2408819.1"/>
    </source>
</evidence>
<name>A0ABS4YJ41_9MICO</name>